<dbReference type="AlphaFoldDB" id="A0AB33IFM1"/>
<sequence>MDIDKLQKKAAYGFQKAATVVGFSVIQTRPQSSSMPLPSEKIATLKCLIDPSASFTGVSPAIWGHKFLFASIDTNGILVGDYLETQPDENIENITTDIYFVARFEPWKPLLIVQTNKSISFYESDLSSDNNSIGLRSPSGPVWKEDVEVVSNYQVSMLEVSASGRSPTGLGTDLSLGNWEILMPKIPDITLYQGLRVKDMDQNCYHVLIVEETEFGLRLVAKSDQA</sequence>
<dbReference type="RefSeq" id="WP_132012054.1">
    <property type="nucleotide sequence ID" value="NZ_AP023410.1"/>
</dbReference>
<name>A0AB33IFM1_ACEAC</name>
<proteinExistence type="predicted"/>
<reference evidence="1 2" key="1">
    <citation type="journal article" date="2011" name="Microbiology">
        <title>Transcriptome response to different carbon sources in Acetobacter aceti.</title>
        <authorList>
            <person name="Sakurai K."/>
            <person name="Arai H."/>
            <person name="Ishii M."/>
            <person name="Igarashi Y."/>
        </authorList>
    </citation>
    <scope>NUCLEOTIDE SEQUENCE [LARGE SCALE GENOMIC DNA]</scope>
    <source>
        <strain evidence="1 2">NBRC 14818</strain>
    </source>
</reference>
<gene>
    <name evidence="1" type="ORF">EMQ_1394</name>
</gene>
<dbReference type="EMBL" id="AP023410">
    <property type="protein sequence ID" value="BCK75788.1"/>
    <property type="molecule type" value="Genomic_DNA"/>
</dbReference>
<dbReference type="Proteomes" id="UP000516424">
    <property type="component" value="Chromosome"/>
</dbReference>
<keyword evidence="2" id="KW-1185">Reference proteome</keyword>
<protein>
    <submittedName>
        <fullName evidence="1">Uncharacterized protein</fullName>
    </submittedName>
</protein>
<evidence type="ECO:0000313" key="1">
    <source>
        <dbReference type="EMBL" id="BCK75788.1"/>
    </source>
</evidence>
<accession>A0AB33IFM1</accession>
<organism evidence="1 2">
    <name type="scientific">Acetobacter aceti NBRC 14818</name>
    <dbReference type="NCBI Taxonomy" id="887700"/>
    <lineage>
        <taxon>Bacteria</taxon>
        <taxon>Pseudomonadati</taxon>
        <taxon>Pseudomonadota</taxon>
        <taxon>Alphaproteobacteria</taxon>
        <taxon>Acetobacterales</taxon>
        <taxon>Acetobacteraceae</taxon>
        <taxon>Acetobacter</taxon>
        <taxon>Acetobacter subgen. Acetobacter</taxon>
    </lineage>
</organism>
<evidence type="ECO:0000313" key="2">
    <source>
        <dbReference type="Proteomes" id="UP000516424"/>
    </source>
</evidence>